<evidence type="ECO:0000256" key="1">
    <source>
        <dbReference type="SAM" id="MobiDB-lite"/>
    </source>
</evidence>
<comment type="caution">
    <text evidence="2">The sequence shown here is derived from an EMBL/GenBank/DDBJ whole genome shotgun (WGS) entry which is preliminary data.</text>
</comment>
<feature type="region of interest" description="Disordered" evidence="1">
    <location>
        <begin position="1"/>
        <end position="43"/>
    </location>
</feature>
<protein>
    <submittedName>
        <fullName evidence="2">Uncharacterized protein</fullName>
    </submittedName>
</protein>
<sequence>SPKGQLGLEVAEKQREGIRERSPCKGPAVEKSEGQGVKADRAESQRMCVAKRIQVMIQPSEDIVRPENGPEQPQASSSATKEAYI</sequence>
<gene>
    <name evidence="2" type="ORF">MONAX_5E012930</name>
</gene>
<dbReference type="AlphaFoldDB" id="A0A5E4AKA9"/>
<evidence type="ECO:0000313" key="2">
    <source>
        <dbReference type="EMBL" id="VTJ57655.1"/>
    </source>
</evidence>
<feature type="non-terminal residue" evidence="2">
    <location>
        <position position="1"/>
    </location>
</feature>
<reference evidence="2" key="1">
    <citation type="submission" date="2019-04" db="EMBL/GenBank/DDBJ databases">
        <authorList>
            <person name="Alioto T."/>
            <person name="Alioto T."/>
        </authorList>
    </citation>
    <scope>NUCLEOTIDE SEQUENCE [LARGE SCALE GENOMIC DNA]</scope>
</reference>
<feature type="compositionally biased region" description="Basic and acidic residues" evidence="1">
    <location>
        <begin position="10"/>
        <end position="43"/>
    </location>
</feature>
<feature type="compositionally biased region" description="Polar residues" evidence="1">
    <location>
        <begin position="71"/>
        <end position="85"/>
    </location>
</feature>
<proteinExistence type="predicted"/>
<dbReference type="EMBL" id="CABDUW010000085">
    <property type="protein sequence ID" value="VTJ57655.1"/>
    <property type="molecule type" value="Genomic_DNA"/>
</dbReference>
<organism evidence="2">
    <name type="scientific">Marmota monax</name>
    <name type="common">Woodchuck</name>
    <dbReference type="NCBI Taxonomy" id="9995"/>
    <lineage>
        <taxon>Eukaryota</taxon>
        <taxon>Metazoa</taxon>
        <taxon>Chordata</taxon>
        <taxon>Craniata</taxon>
        <taxon>Vertebrata</taxon>
        <taxon>Euteleostomi</taxon>
        <taxon>Mammalia</taxon>
        <taxon>Eutheria</taxon>
        <taxon>Euarchontoglires</taxon>
        <taxon>Glires</taxon>
        <taxon>Rodentia</taxon>
        <taxon>Sciuromorpha</taxon>
        <taxon>Sciuridae</taxon>
        <taxon>Xerinae</taxon>
        <taxon>Marmotini</taxon>
        <taxon>Marmota</taxon>
    </lineage>
</organism>
<feature type="region of interest" description="Disordered" evidence="1">
    <location>
        <begin position="60"/>
        <end position="85"/>
    </location>
</feature>
<name>A0A5E4AKA9_MARMO</name>
<accession>A0A5E4AKA9</accession>